<accession>A0AA39UBL6</accession>
<sequence length="216" mass="24387">MIPFRLCTHVHFDDNEDEYIDISGVLPETPPPQLQVCHLVLVQGPLHHVLPPVHQDLQLLADYQVLNTQHQHSTKHILGDILSGKPFQNKGVEQRIFGHSLKLRRTATVVSFASFVRCQKEVGKSVPFHEYDEKGTDSLCSHLISHHGNEWIMACDELKIKISAKNAREAVWAYCEKNPCTGVSEDMLPTDSHNQEFSRETSINAIMTFVVGDDQA</sequence>
<reference evidence="1" key="1">
    <citation type="submission" date="2023-06" db="EMBL/GenBank/DDBJ databases">
        <authorList>
            <consortium name="Lawrence Berkeley National Laboratory"/>
            <person name="Ahrendt S."/>
            <person name="Sahu N."/>
            <person name="Indic B."/>
            <person name="Wong-Bajracharya J."/>
            <person name="Merenyi Z."/>
            <person name="Ke H.-M."/>
            <person name="Monk M."/>
            <person name="Kocsube S."/>
            <person name="Drula E."/>
            <person name="Lipzen A."/>
            <person name="Balint B."/>
            <person name="Henrissat B."/>
            <person name="Andreopoulos B."/>
            <person name="Martin F.M."/>
            <person name="Harder C.B."/>
            <person name="Rigling D."/>
            <person name="Ford K.L."/>
            <person name="Foster G.D."/>
            <person name="Pangilinan J."/>
            <person name="Papanicolaou A."/>
            <person name="Barry K."/>
            <person name="LaButti K."/>
            <person name="Viragh M."/>
            <person name="Koriabine M."/>
            <person name="Yan M."/>
            <person name="Riley R."/>
            <person name="Champramary S."/>
            <person name="Plett K.L."/>
            <person name="Tsai I.J."/>
            <person name="Slot J."/>
            <person name="Sipos G."/>
            <person name="Plett J."/>
            <person name="Nagy L.G."/>
            <person name="Grigoriev I.V."/>
        </authorList>
    </citation>
    <scope>NUCLEOTIDE SEQUENCE</scope>
    <source>
        <strain evidence="1">ICMP 16352</strain>
    </source>
</reference>
<keyword evidence="2" id="KW-1185">Reference proteome</keyword>
<dbReference type="Proteomes" id="UP001175227">
    <property type="component" value="Unassembled WGS sequence"/>
</dbReference>
<protein>
    <submittedName>
        <fullName evidence="1">Uncharacterized protein</fullName>
    </submittedName>
</protein>
<name>A0AA39UBL6_9AGAR</name>
<organism evidence="1 2">
    <name type="scientific">Armillaria novae-zelandiae</name>
    <dbReference type="NCBI Taxonomy" id="153914"/>
    <lineage>
        <taxon>Eukaryota</taxon>
        <taxon>Fungi</taxon>
        <taxon>Dikarya</taxon>
        <taxon>Basidiomycota</taxon>
        <taxon>Agaricomycotina</taxon>
        <taxon>Agaricomycetes</taxon>
        <taxon>Agaricomycetidae</taxon>
        <taxon>Agaricales</taxon>
        <taxon>Marasmiineae</taxon>
        <taxon>Physalacriaceae</taxon>
        <taxon>Armillaria</taxon>
    </lineage>
</organism>
<proteinExistence type="predicted"/>
<evidence type="ECO:0000313" key="2">
    <source>
        <dbReference type="Proteomes" id="UP001175227"/>
    </source>
</evidence>
<comment type="caution">
    <text evidence="1">The sequence shown here is derived from an EMBL/GenBank/DDBJ whole genome shotgun (WGS) entry which is preliminary data.</text>
</comment>
<evidence type="ECO:0000313" key="1">
    <source>
        <dbReference type="EMBL" id="KAK0480553.1"/>
    </source>
</evidence>
<dbReference type="EMBL" id="JAUEPR010000009">
    <property type="protein sequence ID" value="KAK0480553.1"/>
    <property type="molecule type" value="Genomic_DNA"/>
</dbReference>
<gene>
    <name evidence="1" type="ORF">IW261DRAFT_1418931</name>
</gene>
<dbReference type="AlphaFoldDB" id="A0AA39UBL6"/>